<dbReference type="InParanoid" id="K0ILI6"/>
<evidence type="ECO:0000313" key="2">
    <source>
        <dbReference type="Proteomes" id="UP000008037"/>
    </source>
</evidence>
<dbReference type="STRING" id="1237085.Ngar_c25810"/>
<name>K0ILI6_NITGG</name>
<protein>
    <submittedName>
        <fullName evidence="1">Putative heat shock protein Hsp20</fullName>
    </submittedName>
</protein>
<organism evidence="1 2">
    <name type="scientific">Nitrososphaera gargensis (strain Ga9.2)</name>
    <dbReference type="NCBI Taxonomy" id="1237085"/>
    <lineage>
        <taxon>Archaea</taxon>
        <taxon>Nitrososphaerota</taxon>
        <taxon>Nitrososphaeria</taxon>
        <taxon>Nitrososphaerales</taxon>
        <taxon>Nitrososphaeraceae</taxon>
        <taxon>Nitrososphaera</taxon>
    </lineage>
</organism>
<keyword evidence="2" id="KW-1185">Reference proteome</keyword>
<reference evidence="1 2" key="1">
    <citation type="journal article" date="2012" name="Environ. Microbiol.">
        <title>The genome of the ammonia-oxidizing Candidatus Nitrososphaera gargensis: insights into metabolic versatility and environmental adaptations.</title>
        <authorList>
            <person name="Spang A."/>
            <person name="Poehlein A."/>
            <person name="Offre P."/>
            <person name="Zumbragel S."/>
            <person name="Haider S."/>
            <person name="Rychlik N."/>
            <person name="Nowka B."/>
            <person name="Schmeisser C."/>
            <person name="Lebedeva E.V."/>
            <person name="Rattei T."/>
            <person name="Bohm C."/>
            <person name="Schmid M."/>
            <person name="Galushko A."/>
            <person name="Hatzenpichler R."/>
            <person name="Weinmaier T."/>
            <person name="Daniel R."/>
            <person name="Schleper C."/>
            <person name="Spieck E."/>
            <person name="Streit W."/>
            <person name="Wagner M."/>
        </authorList>
    </citation>
    <scope>NUCLEOTIDE SEQUENCE [LARGE SCALE GENOMIC DNA]</scope>
    <source>
        <strain evidence="2">Ga9.2</strain>
    </source>
</reference>
<dbReference type="HOGENOM" id="CLU_117605_1_0_2"/>
<accession>K0ILI6</accession>
<dbReference type="CDD" id="cd06464">
    <property type="entry name" value="ACD_sHsps-like"/>
    <property type="match status" value="1"/>
</dbReference>
<sequence>MGRKTAGESIFREFEEMRRDMERMFEETVRDIDRVPKDLIREYETPTGGRVREVGPLVYGYSVTIGPDGKPKGREFGNVRSLGGGVAVPALAAEREPLADVITTDKDVKVTIEMPGISKNDVKINAYDGAVEVSTTEAAPRKISSCN</sequence>
<dbReference type="EMBL" id="CP002408">
    <property type="protein sequence ID" value="AFU59502.1"/>
    <property type="molecule type" value="Genomic_DNA"/>
</dbReference>
<dbReference type="Gene3D" id="2.60.40.790">
    <property type="match status" value="1"/>
</dbReference>
<dbReference type="FunCoup" id="K0ILI6">
    <property type="interactions" value="1"/>
</dbReference>
<proteinExistence type="predicted"/>
<dbReference type="KEGG" id="nga:Ngar_c25810"/>
<dbReference type="InterPro" id="IPR008978">
    <property type="entry name" value="HSP20-like_chaperone"/>
</dbReference>
<evidence type="ECO:0000313" key="1">
    <source>
        <dbReference type="EMBL" id="AFU59502.1"/>
    </source>
</evidence>
<dbReference type="Proteomes" id="UP000008037">
    <property type="component" value="Chromosome"/>
</dbReference>
<dbReference type="AlphaFoldDB" id="K0ILI6"/>
<keyword evidence="1" id="KW-0346">Stress response</keyword>
<gene>
    <name evidence="1" type="primary">hsp20</name>
    <name evidence="1" type="ordered locus">Ngar_c25810</name>
</gene>
<dbReference type="SUPFAM" id="SSF49764">
    <property type="entry name" value="HSP20-like chaperones"/>
    <property type="match status" value="1"/>
</dbReference>